<keyword evidence="3" id="KW-0449">Lipoprotein</keyword>
<keyword evidence="1" id="KW-0732">Signal</keyword>
<dbReference type="RefSeq" id="WP_090182380.1">
    <property type="nucleotide sequence ID" value="NZ_LT629705.1"/>
</dbReference>
<evidence type="ECO:0000313" key="3">
    <source>
        <dbReference type="EMBL" id="SDO57981.1"/>
    </source>
</evidence>
<dbReference type="PROSITE" id="PS51257">
    <property type="entry name" value="PROKAR_LIPOPROTEIN"/>
    <property type="match status" value="1"/>
</dbReference>
<organism evidence="3 4">
    <name type="scientific">Pseudomonas arsenicoxydans</name>
    <dbReference type="NCBI Taxonomy" id="702115"/>
    <lineage>
        <taxon>Bacteria</taxon>
        <taxon>Pseudomonadati</taxon>
        <taxon>Pseudomonadota</taxon>
        <taxon>Gammaproteobacteria</taxon>
        <taxon>Pseudomonadales</taxon>
        <taxon>Pseudomonadaceae</taxon>
        <taxon>Pseudomonas</taxon>
    </lineage>
</organism>
<dbReference type="AlphaFoldDB" id="A0A1H0KQC6"/>
<protein>
    <submittedName>
        <fullName evidence="3">Outer membrane lipoprotein SlyB</fullName>
    </submittedName>
</protein>
<feature type="domain" description="Glycine zipper 2TM" evidence="2">
    <location>
        <begin position="57"/>
        <end position="96"/>
    </location>
</feature>
<reference evidence="3 4" key="1">
    <citation type="submission" date="2016-10" db="EMBL/GenBank/DDBJ databases">
        <authorList>
            <person name="de Groot N.N."/>
        </authorList>
    </citation>
    <scope>NUCLEOTIDE SEQUENCE [LARGE SCALE GENOMIC DNA]</scope>
    <source>
        <strain evidence="3 4">CECT 7543</strain>
    </source>
</reference>
<feature type="signal peptide" evidence="1">
    <location>
        <begin position="1"/>
        <end position="24"/>
    </location>
</feature>
<sequence length="152" mass="15206">MKAILSWLTVTLATVLISACSAVGSNEGGAGEMEIRSGKIEQISLTQMQTNHDSGVGAVLGGLGGLGIGSLIGSGTGRDVAMVAGALAGAVGGNYAEKKKYDQPVAAQQVIVRVKSGVLVSITQPINPALSKGMNVYIEGSGNNARVLPQGG</sequence>
<dbReference type="GO" id="GO:0019867">
    <property type="term" value="C:outer membrane"/>
    <property type="evidence" value="ECO:0007669"/>
    <property type="project" value="InterPro"/>
</dbReference>
<proteinExistence type="predicted"/>
<accession>A0A1H0KQC6</accession>
<evidence type="ECO:0000256" key="1">
    <source>
        <dbReference type="SAM" id="SignalP"/>
    </source>
</evidence>
<dbReference type="Proteomes" id="UP000198827">
    <property type="component" value="Chromosome I"/>
</dbReference>
<evidence type="ECO:0000259" key="2">
    <source>
        <dbReference type="Pfam" id="PF05433"/>
    </source>
</evidence>
<dbReference type="EMBL" id="LT629705">
    <property type="protein sequence ID" value="SDO57981.1"/>
    <property type="molecule type" value="Genomic_DNA"/>
</dbReference>
<evidence type="ECO:0000313" key="4">
    <source>
        <dbReference type="Proteomes" id="UP000198827"/>
    </source>
</evidence>
<dbReference type="Pfam" id="PF05433">
    <property type="entry name" value="Rick_17kDa_Anti"/>
    <property type="match status" value="1"/>
</dbReference>
<gene>
    <name evidence="3" type="ORF">SAMN04489798_3315</name>
</gene>
<name>A0A1H0KQC6_9PSED</name>
<dbReference type="InterPro" id="IPR008816">
    <property type="entry name" value="Gly_zipper_2TM_dom"/>
</dbReference>
<feature type="chain" id="PRO_5009249714" evidence="1">
    <location>
        <begin position="25"/>
        <end position="152"/>
    </location>
</feature>
<dbReference type="OrthoDB" id="7024601at2"/>